<dbReference type="OrthoDB" id="9811823at2"/>
<evidence type="ECO:0000256" key="7">
    <source>
        <dbReference type="RuleBase" id="RU003792"/>
    </source>
</evidence>
<keyword evidence="10" id="KW-1185">Reference proteome</keyword>
<evidence type="ECO:0000313" key="10">
    <source>
        <dbReference type="Proteomes" id="UP000283896"/>
    </source>
</evidence>
<comment type="subunit">
    <text evidence="4">Homodimer.</text>
</comment>
<dbReference type="Pfam" id="PF01416">
    <property type="entry name" value="PseudoU_synth_1"/>
    <property type="match status" value="2"/>
</dbReference>
<dbReference type="RefSeq" id="WP_122225369.1">
    <property type="nucleotide sequence ID" value="NZ_CP103787.1"/>
</dbReference>
<comment type="function">
    <text evidence="4">Formation of pseudouridine at positions 38, 39 and 40 in the anticodon stem and loop of transfer RNAs.</text>
</comment>
<dbReference type="CDD" id="cd02570">
    <property type="entry name" value="PseudoU_synth_EcTruA"/>
    <property type="match status" value="1"/>
</dbReference>
<accession>A0A421NY69</accession>
<dbReference type="InterPro" id="IPR001406">
    <property type="entry name" value="PsdUridine_synth_TruA"/>
</dbReference>
<dbReference type="InterPro" id="IPR020103">
    <property type="entry name" value="PsdUridine_synth_cat_dom_sf"/>
</dbReference>
<keyword evidence="3 4" id="KW-0413">Isomerase</keyword>
<reference evidence="10" key="1">
    <citation type="submission" date="2016-11" db="EMBL/GenBank/DDBJ databases">
        <title>Genome sequence of Candidatus Phytoplasma solani strain SA-1.</title>
        <authorList>
            <person name="Haryono M."/>
            <person name="Samarzija I."/>
            <person name="Seruga Music M."/>
            <person name="Hogenhout S."/>
            <person name="Kuo C.-H."/>
        </authorList>
    </citation>
    <scope>NUCLEOTIDE SEQUENCE [LARGE SCALE GENOMIC DNA]</scope>
    <source>
        <strain evidence="10">SA-1</strain>
    </source>
</reference>
<evidence type="ECO:0000256" key="2">
    <source>
        <dbReference type="ARBA" id="ARBA00022694"/>
    </source>
</evidence>
<dbReference type="InterPro" id="IPR020094">
    <property type="entry name" value="TruA/RsuA/RluB/E/F_N"/>
</dbReference>
<dbReference type="SUPFAM" id="SSF55120">
    <property type="entry name" value="Pseudouridine synthase"/>
    <property type="match status" value="1"/>
</dbReference>
<evidence type="ECO:0000256" key="4">
    <source>
        <dbReference type="HAMAP-Rule" id="MF_00171"/>
    </source>
</evidence>
<dbReference type="NCBIfam" id="TIGR00071">
    <property type="entry name" value="hisT_truA"/>
    <property type="match status" value="1"/>
</dbReference>
<evidence type="ECO:0000256" key="3">
    <source>
        <dbReference type="ARBA" id="ARBA00023235"/>
    </source>
</evidence>
<dbReference type="Gene3D" id="3.30.70.660">
    <property type="entry name" value="Pseudouridine synthase I, catalytic domain, C-terminal subdomain"/>
    <property type="match status" value="1"/>
</dbReference>
<dbReference type="FunFam" id="3.30.70.580:FF:000001">
    <property type="entry name" value="tRNA pseudouridine synthase A"/>
    <property type="match status" value="1"/>
</dbReference>
<dbReference type="AlphaFoldDB" id="A0A421NY69"/>
<proteinExistence type="inferred from homology"/>
<organism evidence="9 10">
    <name type="scientific">Candidatus Phytoplasma solani</name>
    <dbReference type="NCBI Taxonomy" id="69896"/>
    <lineage>
        <taxon>Bacteria</taxon>
        <taxon>Bacillati</taxon>
        <taxon>Mycoplasmatota</taxon>
        <taxon>Mollicutes</taxon>
        <taxon>Acholeplasmatales</taxon>
        <taxon>Acholeplasmataceae</taxon>
        <taxon>Candidatus Phytoplasma</taxon>
        <taxon>16SrXII (Stolbur group)</taxon>
    </lineage>
</organism>
<comment type="catalytic activity">
    <reaction evidence="4 7">
        <text>uridine(38/39/40) in tRNA = pseudouridine(38/39/40) in tRNA</text>
        <dbReference type="Rhea" id="RHEA:22376"/>
        <dbReference type="Rhea" id="RHEA-COMP:10085"/>
        <dbReference type="Rhea" id="RHEA-COMP:10087"/>
        <dbReference type="ChEBI" id="CHEBI:65314"/>
        <dbReference type="ChEBI" id="CHEBI:65315"/>
        <dbReference type="EC" id="5.4.99.12"/>
    </reaction>
</comment>
<dbReference type="Proteomes" id="UP000283896">
    <property type="component" value="Unassembled WGS sequence"/>
</dbReference>
<sequence length="243" mass="28618">MRHYFYKLILSYDGTLYHGYQKQPNTKTIQQTLEDTLKLMTNCIINTIAASRTDKGVHAQGQTLHFKTPFYIIAQQFKTTLNHLLPPDIRVKQMQIVPSTFHARYLVKSKTYHYFFAKTPLNAFNYRFQVFYANLDFAKMKLALSLIVGKHDFTSFTNEKQNKKFIKNIFHAFFKETSQQYILIIHADGFLRYMVRFLVGSLIEIGKNRLSLELFQAMLWRQTKQKATFLAPAKGLLLKKIFY</sequence>
<feature type="domain" description="Pseudouridine synthase I TruA alpha/beta" evidence="8">
    <location>
        <begin position="145"/>
        <end position="243"/>
    </location>
</feature>
<dbReference type="PANTHER" id="PTHR11142">
    <property type="entry name" value="PSEUDOURIDYLATE SYNTHASE"/>
    <property type="match status" value="1"/>
</dbReference>
<dbReference type="EMBL" id="MPBG01000002">
    <property type="protein sequence ID" value="RMI88966.1"/>
    <property type="molecule type" value="Genomic_DNA"/>
</dbReference>
<feature type="active site" description="Nucleophile" evidence="4 5">
    <location>
        <position position="54"/>
    </location>
</feature>
<name>A0A421NY69_9MOLU</name>
<feature type="binding site" evidence="4 6">
    <location>
        <position position="112"/>
    </location>
    <ligand>
        <name>substrate</name>
    </ligand>
</feature>
<dbReference type="STRING" id="69896.S284_02400"/>
<dbReference type="InterPro" id="IPR020097">
    <property type="entry name" value="PsdUridine_synth_TruA_a/b_dom"/>
</dbReference>
<dbReference type="InterPro" id="IPR020095">
    <property type="entry name" value="PsdUridine_synth_TruA_C"/>
</dbReference>
<feature type="domain" description="Pseudouridine synthase I TruA alpha/beta" evidence="8">
    <location>
        <begin position="11"/>
        <end position="105"/>
    </location>
</feature>
<dbReference type="HAMAP" id="MF_00171">
    <property type="entry name" value="TruA"/>
    <property type="match status" value="1"/>
</dbReference>
<evidence type="ECO:0000313" key="9">
    <source>
        <dbReference type="EMBL" id="RMI88966.1"/>
    </source>
</evidence>
<dbReference type="GO" id="GO:0160147">
    <property type="term" value="F:tRNA pseudouridine(38-40) synthase activity"/>
    <property type="evidence" value="ECO:0007669"/>
    <property type="project" value="UniProtKB-EC"/>
</dbReference>
<dbReference type="GO" id="GO:0031119">
    <property type="term" value="P:tRNA pseudouridine synthesis"/>
    <property type="evidence" value="ECO:0007669"/>
    <property type="project" value="UniProtKB-UniRule"/>
</dbReference>
<comment type="caution">
    <text evidence="9">The sequence shown here is derived from an EMBL/GenBank/DDBJ whole genome shotgun (WGS) entry which is preliminary data.</text>
</comment>
<keyword evidence="2 4" id="KW-0819">tRNA processing</keyword>
<dbReference type="Gene3D" id="3.30.70.580">
    <property type="entry name" value="Pseudouridine synthase I, catalytic domain, N-terminal subdomain"/>
    <property type="match status" value="1"/>
</dbReference>
<dbReference type="PANTHER" id="PTHR11142:SF0">
    <property type="entry name" value="TRNA PSEUDOURIDINE SYNTHASE-LIKE 1"/>
    <property type="match status" value="1"/>
</dbReference>
<evidence type="ECO:0000256" key="1">
    <source>
        <dbReference type="ARBA" id="ARBA00009375"/>
    </source>
</evidence>
<dbReference type="PIRSF" id="PIRSF001430">
    <property type="entry name" value="tRNA_psdUrid_synth"/>
    <property type="match status" value="1"/>
</dbReference>
<protein>
    <recommendedName>
        <fullName evidence="4">tRNA pseudouridine synthase A</fullName>
        <ecNumber evidence="4">5.4.99.12</ecNumber>
    </recommendedName>
    <alternativeName>
        <fullName evidence="4">tRNA pseudouridine(38-40) synthase</fullName>
    </alternativeName>
    <alternativeName>
        <fullName evidence="4">tRNA pseudouridylate synthase I</fullName>
    </alternativeName>
    <alternativeName>
        <fullName evidence="4">tRNA-uridine isomerase I</fullName>
    </alternativeName>
</protein>
<comment type="caution">
    <text evidence="4">Lacks conserved residue(s) required for the propagation of feature annotation.</text>
</comment>
<gene>
    <name evidence="4 9" type="primary">truA</name>
    <name evidence="9" type="ORF">PSSA1_v1c1710</name>
</gene>
<comment type="similarity">
    <text evidence="1 4 7">Belongs to the tRNA pseudouridine synthase TruA family.</text>
</comment>
<dbReference type="EC" id="5.4.99.12" evidence="4"/>
<dbReference type="GO" id="GO:0003723">
    <property type="term" value="F:RNA binding"/>
    <property type="evidence" value="ECO:0007669"/>
    <property type="project" value="InterPro"/>
</dbReference>
<evidence type="ECO:0000256" key="5">
    <source>
        <dbReference type="PIRSR" id="PIRSR001430-1"/>
    </source>
</evidence>
<evidence type="ECO:0000256" key="6">
    <source>
        <dbReference type="PIRSR" id="PIRSR001430-2"/>
    </source>
</evidence>
<evidence type="ECO:0000259" key="8">
    <source>
        <dbReference type="Pfam" id="PF01416"/>
    </source>
</evidence>